<accession>A0A8I1WC42</accession>
<proteinExistence type="predicted"/>
<sequence>MRNILVFPDGNQHDFLYPINRDIEVGERLQVHLSSSESIHVLVVKEIQKTEKAVFYLLDYA</sequence>
<dbReference type="EMBL" id="JAGFPW010000005">
    <property type="protein sequence ID" value="MBO3794201.1"/>
    <property type="molecule type" value="Genomic_DNA"/>
</dbReference>
<organism evidence="1 2">
    <name type="scientific">Bacillus subtilis</name>
    <dbReference type="NCBI Taxonomy" id="1423"/>
    <lineage>
        <taxon>Bacteria</taxon>
        <taxon>Bacillati</taxon>
        <taxon>Bacillota</taxon>
        <taxon>Bacilli</taxon>
        <taxon>Bacillales</taxon>
        <taxon>Bacillaceae</taxon>
        <taxon>Bacillus</taxon>
    </lineage>
</organism>
<dbReference type="RefSeq" id="WP_163190100.1">
    <property type="nucleotide sequence ID" value="NZ_JAGFPW010000005.1"/>
</dbReference>
<dbReference type="Proteomes" id="UP000665181">
    <property type="component" value="Unassembled WGS sequence"/>
</dbReference>
<gene>
    <name evidence="1" type="ORF">J5227_07745</name>
</gene>
<dbReference type="AlphaFoldDB" id="A0A8I1WC42"/>
<evidence type="ECO:0000313" key="1">
    <source>
        <dbReference type="EMBL" id="MBO3794201.1"/>
    </source>
</evidence>
<evidence type="ECO:0000313" key="2">
    <source>
        <dbReference type="Proteomes" id="UP000665181"/>
    </source>
</evidence>
<name>A0A8I1WC42_BACIU</name>
<reference evidence="1" key="1">
    <citation type="submission" date="2021-03" db="EMBL/GenBank/DDBJ databases">
        <title>Isolation of Bacillus subtilis from fermented food sample.</title>
        <authorList>
            <person name="Lakshmanan V."/>
            <person name="Athira K."/>
            <person name="Rajagopal K."/>
        </authorList>
    </citation>
    <scope>NUCLEOTIDE SEQUENCE</scope>
    <source>
        <strain evidence="1">S1</strain>
    </source>
</reference>
<protein>
    <submittedName>
        <fullName evidence="1">Uncharacterized protein</fullName>
    </submittedName>
</protein>
<comment type="caution">
    <text evidence="1">The sequence shown here is derived from an EMBL/GenBank/DDBJ whole genome shotgun (WGS) entry which is preliminary data.</text>
</comment>